<proteinExistence type="inferred from homology"/>
<dbReference type="InterPro" id="IPR027417">
    <property type="entry name" value="P-loop_NTPase"/>
</dbReference>
<evidence type="ECO:0000256" key="3">
    <source>
        <dbReference type="ARBA" id="ARBA00019010"/>
    </source>
</evidence>
<evidence type="ECO:0000256" key="2">
    <source>
        <dbReference type="ARBA" id="ARBA00007599"/>
    </source>
</evidence>
<dbReference type="Gene3D" id="3.40.50.300">
    <property type="entry name" value="P-loop containing nucleotide triphosphate hydrolases"/>
    <property type="match status" value="1"/>
</dbReference>
<keyword evidence="8" id="KW-0067">ATP-binding</keyword>
<keyword evidence="9" id="KW-0460">Magnesium</keyword>
<dbReference type="GO" id="GO:0046872">
    <property type="term" value="F:metal ion binding"/>
    <property type="evidence" value="ECO:0007669"/>
    <property type="project" value="UniProtKB-KW"/>
</dbReference>
<evidence type="ECO:0000256" key="9">
    <source>
        <dbReference type="ARBA" id="ARBA00022842"/>
    </source>
</evidence>
<dbReference type="Pfam" id="PF02367">
    <property type="entry name" value="TsaE"/>
    <property type="match status" value="1"/>
</dbReference>
<dbReference type="PANTHER" id="PTHR33540:SF2">
    <property type="entry name" value="TRNA THREONYLCARBAMOYLADENOSINE BIOSYNTHESIS PROTEIN TSAE"/>
    <property type="match status" value="1"/>
</dbReference>
<dbReference type="PANTHER" id="PTHR33540">
    <property type="entry name" value="TRNA THREONYLCARBAMOYLADENOSINE BIOSYNTHESIS PROTEIN TSAE"/>
    <property type="match status" value="1"/>
</dbReference>
<dbReference type="InterPro" id="IPR003442">
    <property type="entry name" value="T6A_TsaE"/>
</dbReference>
<keyword evidence="6" id="KW-0479">Metal-binding</keyword>
<reference evidence="11 12" key="1">
    <citation type="journal article" date="2017" name="ISME J.">
        <title>Potential for microbial H2 and metal transformations associated with novel bacteria and archaea in deep terrestrial subsurface sediments.</title>
        <authorList>
            <person name="Hernsdorf A.W."/>
            <person name="Amano Y."/>
            <person name="Miyakawa K."/>
            <person name="Ise K."/>
            <person name="Suzuki Y."/>
            <person name="Anantharaman K."/>
            <person name="Probst A."/>
            <person name="Burstein D."/>
            <person name="Thomas B.C."/>
            <person name="Banfield J.F."/>
        </authorList>
    </citation>
    <scope>NUCLEOTIDE SEQUENCE [LARGE SCALE GENOMIC DNA]</scope>
    <source>
        <strain evidence="11">HGW-Falkowbacteria-2</strain>
    </source>
</reference>
<keyword evidence="11" id="KW-0808">Transferase</keyword>
<keyword evidence="7" id="KW-0547">Nucleotide-binding</keyword>
<evidence type="ECO:0000256" key="6">
    <source>
        <dbReference type="ARBA" id="ARBA00022723"/>
    </source>
</evidence>
<evidence type="ECO:0000256" key="4">
    <source>
        <dbReference type="ARBA" id="ARBA00022490"/>
    </source>
</evidence>
<sequence length="146" mass="15775">MIKSQTYISRDPGDTFAFGRVFASSLHGGEVLALYGDLGSGKTAFVQGLAAGLGVKQTVNSPTFPIMNIYTVKNGKVKRLCHIDTYRLASGGELSEIGAIDYVGAFDTVTAIEWAEKAESLMPKEIVKIQFEVIGENERKITIVAK</sequence>
<evidence type="ECO:0000256" key="7">
    <source>
        <dbReference type="ARBA" id="ARBA00022741"/>
    </source>
</evidence>
<dbReference type="GO" id="GO:0005524">
    <property type="term" value="F:ATP binding"/>
    <property type="evidence" value="ECO:0007669"/>
    <property type="project" value="UniProtKB-KW"/>
</dbReference>
<accession>A0A2N2DWZ0</accession>
<evidence type="ECO:0000256" key="8">
    <source>
        <dbReference type="ARBA" id="ARBA00022840"/>
    </source>
</evidence>
<evidence type="ECO:0000256" key="5">
    <source>
        <dbReference type="ARBA" id="ARBA00022694"/>
    </source>
</evidence>
<dbReference type="AlphaFoldDB" id="A0A2N2DWZ0"/>
<evidence type="ECO:0000256" key="1">
    <source>
        <dbReference type="ARBA" id="ARBA00004496"/>
    </source>
</evidence>
<dbReference type="GO" id="GO:0002949">
    <property type="term" value="P:tRNA threonylcarbamoyladenosine modification"/>
    <property type="evidence" value="ECO:0007669"/>
    <property type="project" value="InterPro"/>
</dbReference>
<name>A0A2N2DWZ0_9BACT</name>
<dbReference type="GO" id="GO:0016740">
    <property type="term" value="F:transferase activity"/>
    <property type="evidence" value="ECO:0007669"/>
    <property type="project" value="UniProtKB-KW"/>
</dbReference>
<evidence type="ECO:0000313" key="12">
    <source>
        <dbReference type="Proteomes" id="UP000233325"/>
    </source>
</evidence>
<keyword evidence="4" id="KW-0963">Cytoplasm</keyword>
<dbReference type="SUPFAM" id="SSF52540">
    <property type="entry name" value="P-loop containing nucleoside triphosphate hydrolases"/>
    <property type="match status" value="1"/>
</dbReference>
<comment type="subcellular location">
    <subcellularLocation>
        <location evidence="1">Cytoplasm</location>
    </subcellularLocation>
</comment>
<protein>
    <recommendedName>
        <fullName evidence="3">tRNA threonylcarbamoyladenosine biosynthesis protein TsaE</fullName>
    </recommendedName>
    <alternativeName>
        <fullName evidence="10">t(6)A37 threonylcarbamoyladenosine biosynthesis protein TsaE</fullName>
    </alternativeName>
</protein>
<evidence type="ECO:0000256" key="10">
    <source>
        <dbReference type="ARBA" id="ARBA00032441"/>
    </source>
</evidence>
<dbReference type="NCBIfam" id="TIGR00150">
    <property type="entry name" value="T6A_YjeE"/>
    <property type="match status" value="1"/>
</dbReference>
<evidence type="ECO:0000313" key="11">
    <source>
        <dbReference type="EMBL" id="PKM86987.1"/>
    </source>
</evidence>
<organism evidence="11 12">
    <name type="scientific">Candidatus Falkowbacteria bacterium HGW-Falkowbacteria-2</name>
    <dbReference type="NCBI Taxonomy" id="2013769"/>
    <lineage>
        <taxon>Bacteria</taxon>
        <taxon>Candidatus Falkowiibacteriota</taxon>
    </lineage>
</organism>
<dbReference type="EMBL" id="PHAH01000060">
    <property type="protein sequence ID" value="PKM86987.1"/>
    <property type="molecule type" value="Genomic_DNA"/>
</dbReference>
<dbReference type="GO" id="GO:0005737">
    <property type="term" value="C:cytoplasm"/>
    <property type="evidence" value="ECO:0007669"/>
    <property type="project" value="UniProtKB-SubCell"/>
</dbReference>
<dbReference type="Proteomes" id="UP000233325">
    <property type="component" value="Unassembled WGS sequence"/>
</dbReference>
<gene>
    <name evidence="11" type="ORF">CVU83_03580</name>
</gene>
<comment type="caution">
    <text evidence="11">The sequence shown here is derived from an EMBL/GenBank/DDBJ whole genome shotgun (WGS) entry which is preliminary data.</text>
</comment>
<keyword evidence="5" id="KW-0819">tRNA processing</keyword>
<comment type="similarity">
    <text evidence="2">Belongs to the TsaE family.</text>
</comment>